<dbReference type="Proteomes" id="UP001163046">
    <property type="component" value="Unassembled WGS sequence"/>
</dbReference>
<accession>A0A9X0A3J4</accession>
<protein>
    <submittedName>
        <fullName evidence="1">Uncharacterized protein</fullName>
    </submittedName>
</protein>
<evidence type="ECO:0000313" key="2">
    <source>
        <dbReference type="Proteomes" id="UP001163046"/>
    </source>
</evidence>
<name>A0A9X0A3J4_9CNID</name>
<keyword evidence="2" id="KW-1185">Reference proteome</keyword>
<dbReference type="AlphaFoldDB" id="A0A9X0A3J4"/>
<gene>
    <name evidence="1" type="ORF">OS493_010452</name>
</gene>
<dbReference type="EMBL" id="MU825400">
    <property type="protein sequence ID" value="KAJ7392793.1"/>
    <property type="molecule type" value="Genomic_DNA"/>
</dbReference>
<proteinExistence type="predicted"/>
<evidence type="ECO:0000313" key="1">
    <source>
        <dbReference type="EMBL" id="KAJ7392793.1"/>
    </source>
</evidence>
<organism evidence="1 2">
    <name type="scientific">Desmophyllum pertusum</name>
    <dbReference type="NCBI Taxonomy" id="174260"/>
    <lineage>
        <taxon>Eukaryota</taxon>
        <taxon>Metazoa</taxon>
        <taxon>Cnidaria</taxon>
        <taxon>Anthozoa</taxon>
        <taxon>Hexacorallia</taxon>
        <taxon>Scleractinia</taxon>
        <taxon>Caryophylliina</taxon>
        <taxon>Caryophylliidae</taxon>
        <taxon>Desmophyllum</taxon>
    </lineage>
</organism>
<reference evidence="1" key="1">
    <citation type="submission" date="2023-01" db="EMBL/GenBank/DDBJ databases">
        <title>Genome assembly of the deep-sea coral Lophelia pertusa.</title>
        <authorList>
            <person name="Herrera S."/>
            <person name="Cordes E."/>
        </authorList>
    </citation>
    <scope>NUCLEOTIDE SEQUENCE</scope>
    <source>
        <strain evidence="1">USNM1676648</strain>
        <tissue evidence="1">Polyp</tissue>
    </source>
</reference>
<sequence>MVDPCCESCRESNSEKALASKIELQPRDLSAMSDNIGQALSYIAVANPSSENNIPKKLSFSSARRML</sequence>
<comment type="caution">
    <text evidence="1">The sequence shown here is derived from an EMBL/GenBank/DDBJ whole genome shotgun (WGS) entry which is preliminary data.</text>
</comment>